<evidence type="ECO:0000256" key="5">
    <source>
        <dbReference type="ARBA" id="ARBA00022692"/>
    </source>
</evidence>
<feature type="domain" description="EamA" evidence="9">
    <location>
        <begin position="157"/>
        <end position="286"/>
    </location>
</feature>
<evidence type="ECO:0000256" key="7">
    <source>
        <dbReference type="ARBA" id="ARBA00023136"/>
    </source>
</evidence>
<comment type="caution">
    <text evidence="10">The sequence shown here is derived from an EMBL/GenBank/DDBJ whole genome shotgun (WGS) entry which is preliminary data.</text>
</comment>
<organism evidence="10 11">
    <name type="scientific">Niallia circulans</name>
    <name type="common">Bacillus circulans</name>
    <dbReference type="NCBI Taxonomy" id="1397"/>
    <lineage>
        <taxon>Bacteria</taxon>
        <taxon>Bacillati</taxon>
        <taxon>Bacillota</taxon>
        <taxon>Bacilli</taxon>
        <taxon>Bacillales</taxon>
        <taxon>Bacillaceae</taxon>
        <taxon>Niallia</taxon>
    </lineage>
</organism>
<dbReference type="InterPro" id="IPR000620">
    <property type="entry name" value="EamA_dom"/>
</dbReference>
<evidence type="ECO:0000256" key="3">
    <source>
        <dbReference type="ARBA" id="ARBA00022448"/>
    </source>
</evidence>
<sequence length="308" mass="34700">MEKNNVRIGVIFAGISYLIWGLFPIYWKHLQGVGADEILANRIFWSFIFMCILLTITRKWTLFFQTLRSFKYQKKQAIMLFIASVLVSCNWFIYIWAVNANKIIETSLGYYINPLVSVLLGIFVMKEKLSKIQYVSVLLAAIGVCIITFAHGAFPWIAISLAMTFGLYGLAKKLIKVDSDVGLTLETMFITPFALLYIGYLFAKGNHAFLAVSTSLDFLLIISGVLTAVPLLFFAKGAQRIPLSMLGFIQYLTPTLTLILGVFVYHEPFTTAHLLAFIFIWSALTIYSLSRTKLFSSAEKKEEAKGIA</sequence>
<gene>
    <name evidence="10" type="ORF">ABW02_09910</name>
</gene>
<comment type="subcellular location">
    <subcellularLocation>
        <location evidence="1">Cell membrane</location>
        <topology evidence="1">Multi-pass membrane protein</topology>
    </subcellularLocation>
</comment>
<dbReference type="NCBIfam" id="TIGR00688">
    <property type="entry name" value="rarD"/>
    <property type="match status" value="1"/>
</dbReference>
<evidence type="ECO:0000256" key="1">
    <source>
        <dbReference type="ARBA" id="ARBA00004651"/>
    </source>
</evidence>
<evidence type="ECO:0000256" key="6">
    <source>
        <dbReference type="ARBA" id="ARBA00022989"/>
    </source>
</evidence>
<feature type="transmembrane region" description="Helical" evidence="8">
    <location>
        <begin position="156"/>
        <end position="171"/>
    </location>
</feature>
<dbReference type="EMBL" id="LDPH01000008">
    <property type="protein sequence ID" value="KLV26421.1"/>
    <property type="molecule type" value="Genomic_DNA"/>
</dbReference>
<dbReference type="InterPro" id="IPR004626">
    <property type="entry name" value="RarD"/>
</dbReference>
<dbReference type="OrthoDB" id="369870at2"/>
<dbReference type="Proteomes" id="UP000036045">
    <property type="component" value="Unassembled WGS sequence"/>
</dbReference>
<comment type="similarity">
    <text evidence="2">Belongs to the EamA transporter family.</text>
</comment>
<keyword evidence="5 8" id="KW-0812">Transmembrane</keyword>
<feature type="transmembrane region" description="Helical" evidence="8">
    <location>
        <begin position="272"/>
        <end position="290"/>
    </location>
</feature>
<keyword evidence="7 8" id="KW-0472">Membrane</keyword>
<dbReference type="Pfam" id="PF00892">
    <property type="entry name" value="EamA"/>
    <property type="match status" value="2"/>
</dbReference>
<dbReference type="AlphaFoldDB" id="A0A0J1IKE9"/>
<feature type="domain" description="EamA" evidence="9">
    <location>
        <begin position="8"/>
        <end position="148"/>
    </location>
</feature>
<feature type="transmembrane region" description="Helical" evidence="8">
    <location>
        <begin position="7"/>
        <end position="27"/>
    </location>
</feature>
<dbReference type="PATRIC" id="fig|1397.4.peg.5286"/>
<feature type="transmembrane region" description="Helical" evidence="8">
    <location>
        <begin position="183"/>
        <end position="203"/>
    </location>
</feature>
<keyword evidence="3" id="KW-0813">Transport</keyword>
<evidence type="ECO:0000256" key="4">
    <source>
        <dbReference type="ARBA" id="ARBA00022475"/>
    </source>
</evidence>
<evidence type="ECO:0000313" key="11">
    <source>
        <dbReference type="Proteomes" id="UP000036045"/>
    </source>
</evidence>
<feature type="transmembrane region" description="Helical" evidence="8">
    <location>
        <begin position="132"/>
        <end position="150"/>
    </location>
</feature>
<keyword evidence="4" id="KW-1003">Cell membrane</keyword>
<feature type="transmembrane region" description="Helical" evidence="8">
    <location>
        <begin position="209"/>
        <end position="234"/>
    </location>
</feature>
<feature type="transmembrane region" description="Helical" evidence="8">
    <location>
        <begin position="108"/>
        <end position="125"/>
    </location>
</feature>
<keyword evidence="11" id="KW-1185">Reference proteome</keyword>
<feature type="transmembrane region" description="Helical" evidence="8">
    <location>
        <begin position="39"/>
        <end position="56"/>
    </location>
</feature>
<accession>A0A0J1IKE9</accession>
<evidence type="ECO:0000259" key="9">
    <source>
        <dbReference type="Pfam" id="PF00892"/>
    </source>
</evidence>
<dbReference type="RefSeq" id="WP_047941838.1">
    <property type="nucleotide sequence ID" value="NZ_LDPH01000008.1"/>
</dbReference>
<name>A0A0J1IKE9_NIACI</name>
<evidence type="ECO:0000313" key="10">
    <source>
        <dbReference type="EMBL" id="KLV26421.1"/>
    </source>
</evidence>
<dbReference type="PANTHER" id="PTHR22911">
    <property type="entry name" value="ACYL-MALONYL CONDENSING ENZYME-RELATED"/>
    <property type="match status" value="1"/>
</dbReference>
<dbReference type="InterPro" id="IPR037185">
    <property type="entry name" value="EmrE-like"/>
</dbReference>
<keyword evidence="6 8" id="KW-1133">Transmembrane helix</keyword>
<proteinExistence type="inferred from homology"/>
<feature type="transmembrane region" description="Helical" evidence="8">
    <location>
        <begin position="246"/>
        <end position="266"/>
    </location>
</feature>
<evidence type="ECO:0000256" key="8">
    <source>
        <dbReference type="SAM" id="Phobius"/>
    </source>
</evidence>
<feature type="transmembrane region" description="Helical" evidence="8">
    <location>
        <begin position="77"/>
        <end position="96"/>
    </location>
</feature>
<reference evidence="10 11" key="1">
    <citation type="submission" date="2015-05" db="EMBL/GenBank/DDBJ databases">
        <title>Whole genome sequence and identification of bacterial endophytes from Costus igneus.</title>
        <authorList>
            <person name="Lee Y.P."/>
            <person name="Gan H.M."/>
            <person name="Eng W."/>
            <person name="Wheatley M.S."/>
            <person name="Caraballo A."/>
            <person name="Polter S."/>
            <person name="Savka M.A."/>
            <person name="Hudson A.O."/>
        </authorList>
    </citation>
    <scope>NUCLEOTIDE SEQUENCE [LARGE SCALE GENOMIC DNA]</scope>
    <source>
        <strain evidence="10 11">RIT379</strain>
    </source>
</reference>
<dbReference type="SUPFAM" id="SSF103481">
    <property type="entry name" value="Multidrug resistance efflux transporter EmrE"/>
    <property type="match status" value="2"/>
</dbReference>
<protein>
    <submittedName>
        <fullName evidence="10">Transporter</fullName>
    </submittedName>
</protein>
<dbReference type="PANTHER" id="PTHR22911:SF137">
    <property type="entry name" value="SOLUTE CARRIER FAMILY 35 MEMBER G2-RELATED"/>
    <property type="match status" value="1"/>
</dbReference>
<evidence type="ECO:0000256" key="2">
    <source>
        <dbReference type="ARBA" id="ARBA00007362"/>
    </source>
</evidence>
<dbReference type="GO" id="GO:0005886">
    <property type="term" value="C:plasma membrane"/>
    <property type="evidence" value="ECO:0007669"/>
    <property type="project" value="UniProtKB-SubCell"/>
</dbReference>